<dbReference type="InterPro" id="IPR013595">
    <property type="entry name" value="Pept_S33_TAP-like_C"/>
</dbReference>
<protein>
    <submittedName>
        <fullName evidence="6">TAP-like protein-domain-containing protein</fullName>
    </submittedName>
</protein>
<feature type="chain" id="PRO_5040488555" evidence="3">
    <location>
        <begin position="24"/>
        <end position="585"/>
    </location>
</feature>
<evidence type="ECO:0000256" key="1">
    <source>
        <dbReference type="ARBA" id="ARBA00010088"/>
    </source>
</evidence>
<dbReference type="InterPro" id="IPR051601">
    <property type="entry name" value="Serine_prot/Carboxylest_S33"/>
</dbReference>
<dbReference type="InterPro" id="IPR000073">
    <property type="entry name" value="AB_hydrolase_1"/>
</dbReference>
<sequence>MSVSRTSILFLSFFAVLPSTVFSTPTNNNQTPALDKIKWQNCTDPLLVKQATAPILCGNLTVPLDYTDTRSNKTHTISLVKVPALKQPAKGSIQFNFGGPGYAAKSGLVSQADVYHTHAFSITGGIYDLLAFDPRGVSAELKIKCAPNNYTIGAIMASGGDMSVSDRDERIGWANSGTIGGICKYQGNGNKTAEYIGTVAMARDIKNVAEAVDADGLIRWWGYSYGTTIGSTLAAMFPDKIDRMINDGIQNPHQYYRDWHDSELWTLQDTVVYYFFTSCLAAGSKICPLAGAAQKAGRNAHDLFHLLVNLIEALNKEPLPLFKAGIKLDGMSLKGTIFDATYDTLRWPAIGLGLIPVLLGTPSERLAMLESMMGGDLPGSTAIAPSLGIAEANWGIHCGDRVPRTNNYTAIQASFKQLFNTSYFVGGLNGAPNAVCAQWPWKAKEIYTGNFKAKTRHPILILSNALDGQTPMKSALNVSSGFEGSVILENDGAGHAAFSAPGTCLGKHTLRYWVEGKLPDKGTVCKPDWGAWETKTWRDVFVRAEWNKGIFRRGEVKREMRIRDENLLSPREFVREVRDGEGIWR</sequence>
<dbReference type="InterPro" id="IPR029058">
    <property type="entry name" value="AB_hydrolase_fold"/>
</dbReference>
<evidence type="ECO:0000259" key="4">
    <source>
        <dbReference type="Pfam" id="PF00561"/>
    </source>
</evidence>
<proteinExistence type="inferred from homology"/>
<keyword evidence="7" id="KW-1185">Reference proteome</keyword>
<organism evidence="6 7">
    <name type="scientific">Dendryphion nanum</name>
    <dbReference type="NCBI Taxonomy" id="256645"/>
    <lineage>
        <taxon>Eukaryota</taxon>
        <taxon>Fungi</taxon>
        <taxon>Dikarya</taxon>
        <taxon>Ascomycota</taxon>
        <taxon>Pezizomycotina</taxon>
        <taxon>Dothideomycetes</taxon>
        <taxon>Pleosporomycetidae</taxon>
        <taxon>Pleosporales</taxon>
        <taxon>Torulaceae</taxon>
        <taxon>Dendryphion</taxon>
    </lineage>
</organism>
<reference evidence="6" key="1">
    <citation type="journal article" date="2021" name="Nat. Commun.">
        <title>Genetic determinants of endophytism in the Arabidopsis root mycobiome.</title>
        <authorList>
            <person name="Mesny F."/>
            <person name="Miyauchi S."/>
            <person name="Thiergart T."/>
            <person name="Pickel B."/>
            <person name="Atanasova L."/>
            <person name="Karlsson M."/>
            <person name="Huettel B."/>
            <person name="Barry K.W."/>
            <person name="Haridas S."/>
            <person name="Chen C."/>
            <person name="Bauer D."/>
            <person name="Andreopoulos W."/>
            <person name="Pangilinan J."/>
            <person name="LaButti K."/>
            <person name="Riley R."/>
            <person name="Lipzen A."/>
            <person name="Clum A."/>
            <person name="Drula E."/>
            <person name="Henrissat B."/>
            <person name="Kohler A."/>
            <person name="Grigoriev I.V."/>
            <person name="Martin F.M."/>
            <person name="Hacquard S."/>
        </authorList>
    </citation>
    <scope>NUCLEOTIDE SEQUENCE</scope>
    <source>
        <strain evidence="6">MPI-CAGE-CH-0243</strain>
    </source>
</reference>
<dbReference type="Gene3D" id="3.40.50.1820">
    <property type="entry name" value="alpha/beta hydrolase"/>
    <property type="match status" value="1"/>
</dbReference>
<dbReference type="PANTHER" id="PTHR43248">
    <property type="entry name" value="2-SUCCINYL-6-HYDROXY-2,4-CYCLOHEXADIENE-1-CARBOXYLATE SYNTHASE"/>
    <property type="match status" value="1"/>
</dbReference>
<name>A0A9P9D3P6_9PLEO</name>
<dbReference type="AlphaFoldDB" id="A0A9P9D3P6"/>
<dbReference type="Proteomes" id="UP000700596">
    <property type="component" value="Unassembled WGS sequence"/>
</dbReference>
<evidence type="ECO:0000313" key="6">
    <source>
        <dbReference type="EMBL" id="KAH7112950.1"/>
    </source>
</evidence>
<comment type="similarity">
    <text evidence="1">Belongs to the peptidase S33 family.</text>
</comment>
<evidence type="ECO:0000259" key="5">
    <source>
        <dbReference type="Pfam" id="PF08386"/>
    </source>
</evidence>
<keyword evidence="3" id="KW-0732">Signal</keyword>
<dbReference type="OrthoDB" id="425534at2759"/>
<keyword evidence="2" id="KW-0378">Hydrolase</keyword>
<dbReference type="Pfam" id="PF08386">
    <property type="entry name" value="Abhydrolase_4"/>
    <property type="match status" value="1"/>
</dbReference>
<feature type="domain" description="AB hydrolase-1" evidence="4">
    <location>
        <begin position="127"/>
        <end position="269"/>
    </location>
</feature>
<evidence type="ECO:0000256" key="2">
    <source>
        <dbReference type="ARBA" id="ARBA00022801"/>
    </source>
</evidence>
<feature type="signal peptide" evidence="3">
    <location>
        <begin position="1"/>
        <end position="23"/>
    </location>
</feature>
<dbReference type="PANTHER" id="PTHR43248:SF25">
    <property type="entry name" value="AB HYDROLASE-1 DOMAIN-CONTAINING PROTEIN-RELATED"/>
    <property type="match status" value="1"/>
</dbReference>
<comment type="caution">
    <text evidence="6">The sequence shown here is derived from an EMBL/GenBank/DDBJ whole genome shotgun (WGS) entry which is preliminary data.</text>
</comment>
<accession>A0A9P9D3P6</accession>
<evidence type="ECO:0000256" key="3">
    <source>
        <dbReference type="SAM" id="SignalP"/>
    </source>
</evidence>
<feature type="domain" description="Peptidase S33 tripeptidyl aminopeptidase-like C-terminal" evidence="5">
    <location>
        <begin position="434"/>
        <end position="525"/>
    </location>
</feature>
<dbReference type="SUPFAM" id="SSF53474">
    <property type="entry name" value="alpha/beta-Hydrolases"/>
    <property type="match status" value="1"/>
</dbReference>
<dbReference type="GO" id="GO:0016787">
    <property type="term" value="F:hydrolase activity"/>
    <property type="evidence" value="ECO:0007669"/>
    <property type="project" value="UniProtKB-KW"/>
</dbReference>
<gene>
    <name evidence="6" type="ORF">B0J11DRAFT_511715</name>
</gene>
<evidence type="ECO:0000313" key="7">
    <source>
        <dbReference type="Proteomes" id="UP000700596"/>
    </source>
</evidence>
<dbReference type="Pfam" id="PF00561">
    <property type="entry name" value="Abhydrolase_1"/>
    <property type="match status" value="1"/>
</dbReference>
<dbReference type="EMBL" id="JAGMWT010000020">
    <property type="protein sequence ID" value="KAH7112950.1"/>
    <property type="molecule type" value="Genomic_DNA"/>
</dbReference>